<dbReference type="OrthoDB" id="10450988at2759"/>
<keyword evidence="2" id="KW-1185">Reference proteome</keyword>
<evidence type="ECO:0000313" key="2">
    <source>
        <dbReference type="Proteomes" id="UP000002630"/>
    </source>
</evidence>
<organism evidence="1 2">
    <name type="scientific">Ectocarpus siliculosus</name>
    <name type="common">Brown alga</name>
    <name type="synonym">Conferva siliculosa</name>
    <dbReference type="NCBI Taxonomy" id="2880"/>
    <lineage>
        <taxon>Eukaryota</taxon>
        <taxon>Sar</taxon>
        <taxon>Stramenopiles</taxon>
        <taxon>Ochrophyta</taxon>
        <taxon>PX clade</taxon>
        <taxon>Phaeophyceae</taxon>
        <taxon>Ectocarpales</taxon>
        <taxon>Ectocarpaceae</taxon>
        <taxon>Ectocarpus</taxon>
    </lineage>
</organism>
<protein>
    <submittedName>
        <fullName evidence="1">Uncharacterized protein</fullName>
    </submittedName>
</protein>
<dbReference type="InParanoid" id="D7FZI6"/>
<sequence length="39" mass="4342">MLPATAIKDARETYKASDIERYTSVNPEDEAPRVFGEVA</sequence>
<proteinExistence type="predicted"/>
<reference evidence="1 2" key="1">
    <citation type="journal article" date="2010" name="Nature">
        <title>The Ectocarpus genome and the independent evolution of multicellularity in brown algae.</title>
        <authorList>
            <person name="Cock J.M."/>
            <person name="Sterck L."/>
            <person name="Rouze P."/>
            <person name="Scornet D."/>
            <person name="Allen A.E."/>
            <person name="Amoutzias G."/>
            <person name="Anthouard V."/>
            <person name="Artiguenave F."/>
            <person name="Aury J.M."/>
            <person name="Badger J.H."/>
            <person name="Beszteri B."/>
            <person name="Billiau K."/>
            <person name="Bonnet E."/>
            <person name="Bothwell J.H."/>
            <person name="Bowler C."/>
            <person name="Boyen C."/>
            <person name="Brownlee C."/>
            <person name="Carrano C.J."/>
            <person name="Charrier B."/>
            <person name="Cho G.Y."/>
            <person name="Coelho S.M."/>
            <person name="Collen J."/>
            <person name="Corre E."/>
            <person name="Da Silva C."/>
            <person name="Delage L."/>
            <person name="Delaroque N."/>
            <person name="Dittami S.M."/>
            <person name="Doulbeau S."/>
            <person name="Elias M."/>
            <person name="Farnham G."/>
            <person name="Gachon C.M."/>
            <person name="Gschloessl B."/>
            <person name="Heesch S."/>
            <person name="Jabbari K."/>
            <person name="Jubin C."/>
            <person name="Kawai H."/>
            <person name="Kimura K."/>
            <person name="Kloareg B."/>
            <person name="Kupper F.C."/>
            <person name="Lang D."/>
            <person name="Le Bail A."/>
            <person name="Leblanc C."/>
            <person name="Lerouge P."/>
            <person name="Lohr M."/>
            <person name="Lopez P.J."/>
            <person name="Martens C."/>
            <person name="Maumus F."/>
            <person name="Michel G."/>
            <person name="Miranda-Saavedra D."/>
            <person name="Morales J."/>
            <person name="Moreau H."/>
            <person name="Motomura T."/>
            <person name="Nagasato C."/>
            <person name="Napoli C.A."/>
            <person name="Nelson D.R."/>
            <person name="Nyvall-Collen P."/>
            <person name="Peters A.F."/>
            <person name="Pommier C."/>
            <person name="Potin P."/>
            <person name="Poulain J."/>
            <person name="Quesneville H."/>
            <person name="Read B."/>
            <person name="Rensing S.A."/>
            <person name="Ritter A."/>
            <person name="Rousvoal S."/>
            <person name="Samanta M."/>
            <person name="Samson G."/>
            <person name="Schroeder D.C."/>
            <person name="Segurens B."/>
            <person name="Strittmatter M."/>
            <person name="Tonon T."/>
            <person name="Tregear J.W."/>
            <person name="Valentin K."/>
            <person name="von Dassow P."/>
            <person name="Yamagishi T."/>
            <person name="Van de Peer Y."/>
            <person name="Wincker P."/>
        </authorList>
    </citation>
    <scope>NUCLEOTIDE SEQUENCE [LARGE SCALE GENOMIC DNA]</scope>
    <source>
        <strain evidence="2">Ec32 / CCAP1310/4</strain>
    </source>
</reference>
<gene>
    <name evidence="1" type="ORF">Esi_0375_0001</name>
</gene>
<dbReference type="Proteomes" id="UP000002630">
    <property type="component" value="Unassembled WGS sequence"/>
</dbReference>
<dbReference type="AlphaFoldDB" id="D7FZI6"/>
<evidence type="ECO:0000313" key="1">
    <source>
        <dbReference type="EMBL" id="CBJ32793.1"/>
    </source>
</evidence>
<dbReference type="EMBL" id="FN649760">
    <property type="protein sequence ID" value="CBJ32793.1"/>
    <property type="molecule type" value="Genomic_DNA"/>
</dbReference>
<accession>D7FZI6</accession>
<name>D7FZI6_ECTSI</name>